<evidence type="ECO:0000313" key="1">
    <source>
        <dbReference type="EMBL" id="CAE0504213.1"/>
    </source>
</evidence>
<accession>A0A7S3R6I7</accession>
<gene>
    <name evidence="1" type="ORF">DTER00134_LOCUS19286</name>
</gene>
<sequence>MAVHVKAPGAQRRFGCPSFDCQHKFKKLSSVAALSVITWQVVAAHVKAPEAQAELCRTFAGSFLAGLWPDALAQIKAQNKGGKKGSANQSSLPWWFLIHCMPVMDFDDIYALQTM</sequence>
<dbReference type="AlphaFoldDB" id="A0A7S3R6I7"/>
<organism evidence="1">
    <name type="scientific">Dunaliella tertiolecta</name>
    <name type="common">Green alga</name>
    <dbReference type="NCBI Taxonomy" id="3047"/>
    <lineage>
        <taxon>Eukaryota</taxon>
        <taxon>Viridiplantae</taxon>
        <taxon>Chlorophyta</taxon>
        <taxon>core chlorophytes</taxon>
        <taxon>Chlorophyceae</taxon>
        <taxon>CS clade</taxon>
        <taxon>Chlamydomonadales</taxon>
        <taxon>Dunaliellaceae</taxon>
        <taxon>Dunaliella</taxon>
    </lineage>
</organism>
<dbReference type="EMBL" id="HBIP01031739">
    <property type="protein sequence ID" value="CAE0504213.1"/>
    <property type="molecule type" value="Transcribed_RNA"/>
</dbReference>
<name>A0A7S3R6I7_DUNTE</name>
<proteinExistence type="predicted"/>
<protein>
    <submittedName>
        <fullName evidence="1">Uncharacterized protein</fullName>
    </submittedName>
</protein>
<reference evidence="1" key="1">
    <citation type="submission" date="2021-01" db="EMBL/GenBank/DDBJ databases">
        <authorList>
            <person name="Corre E."/>
            <person name="Pelletier E."/>
            <person name="Niang G."/>
            <person name="Scheremetjew M."/>
            <person name="Finn R."/>
            <person name="Kale V."/>
            <person name="Holt S."/>
            <person name="Cochrane G."/>
            <person name="Meng A."/>
            <person name="Brown T."/>
            <person name="Cohen L."/>
        </authorList>
    </citation>
    <scope>NUCLEOTIDE SEQUENCE</scope>
    <source>
        <strain evidence="1">CCMP1320</strain>
    </source>
</reference>